<keyword evidence="10 13" id="KW-0472">Membrane</keyword>
<dbReference type="GO" id="GO:0008076">
    <property type="term" value="C:voltage-gated potassium channel complex"/>
    <property type="evidence" value="ECO:0007669"/>
    <property type="project" value="InterPro"/>
</dbReference>
<dbReference type="Proteomes" id="UP000051820">
    <property type="component" value="Unassembled WGS sequence"/>
</dbReference>
<comment type="caution">
    <text evidence="15">The sequence shown here is derived from an EMBL/GenBank/DDBJ whole genome shotgun (WGS) entry which is preliminary data.</text>
</comment>
<evidence type="ECO:0000256" key="3">
    <source>
        <dbReference type="ARBA" id="ARBA00022538"/>
    </source>
</evidence>
<keyword evidence="5" id="KW-0631">Potassium channel</keyword>
<evidence type="ECO:0000313" key="15">
    <source>
        <dbReference type="EMBL" id="KRM13294.1"/>
    </source>
</evidence>
<feature type="domain" description="Ion transport" evidence="14">
    <location>
        <begin position="10"/>
        <end position="212"/>
    </location>
</feature>
<evidence type="ECO:0000256" key="2">
    <source>
        <dbReference type="ARBA" id="ARBA00022448"/>
    </source>
</evidence>
<keyword evidence="7" id="KW-0630">Potassium</keyword>
<evidence type="ECO:0000256" key="11">
    <source>
        <dbReference type="ARBA" id="ARBA00023303"/>
    </source>
</evidence>
<keyword evidence="8 13" id="KW-1133">Transmembrane helix</keyword>
<feature type="transmembrane region" description="Helical" evidence="13">
    <location>
        <begin position="184"/>
        <end position="208"/>
    </location>
</feature>
<evidence type="ECO:0000256" key="13">
    <source>
        <dbReference type="SAM" id="Phobius"/>
    </source>
</evidence>
<keyword evidence="9" id="KW-0406">Ion transport</keyword>
<protein>
    <submittedName>
        <fullName evidence="15">Ion transporter</fullName>
    </submittedName>
</protein>
<evidence type="ECO:0000313" key="16">
    <source>
        <dbReference type="Proteomes" id="UP000051820"/>
    </source>
</evidence>
<dbReference type="InterPro" id="IPR027359">
    <property type="entry name" value="Volt_channel_dom_sf"/>
</dbReference>
<evidence type="ECO:0000256" key="9">
    <source>
        <dbReference type="ARBA" id="ARBA00023065"/>
    </source>
</evidence>
<feature type="transmembrane region" description="Helical" evidence="13">
    <location>
        <begin position="129"/>
        <end position="151"/>
    </location>
</feature>
<evidence type="ECO:0000256" key="10">
    <source>
        <dbReference type="ARBA" id="ARBA00023136"/>
    </source>
</evidence>
<dbReference type="RefSeq" id="WP_010621704.1">
    <property type="nucleotide sequence ID" value="NZ_AZGF01000002.1"/>
</dbReference>
<dbReference type="OrthoDB" id="9785285at2"/>
<dbReference type="AlphaFoldDB" id="A0A0R1W647"/>
<keyword evidence="2" id="KW-0813">Transport</keyword>
<keyword evidence="16" id="KW-1185">Reference proteome</keyword>
<feature type="coiled-coil region" evidence="12">
    <location>
        <begin position="212"/>
        <end position="246"/>
    </location>
</feature>
<dbReference type="PATRIC" id="fig|1423807.3.peg.780"/>
<dbReference type="PANTHER" id="PTHR11537:SF254">
    <property type="entry name" value="POTASSIUM VOLTAGE-GATED CHANNEL PROTEIN SHAB"/>
    <property type="match status" value="1"/>
</dbReference>
<dbReference type="PRINTS" id="PR00169">
    <property type="entry name" value="KCHANNEL"/>
</dbReference>
<dbReference type="EMBL" id="AZGF01000002">
    <property type="protein sequence ID" value="KRM13294.1"/>
    <property type="molecule type" value="Genomic_DNA"/>
</dbReference>
<reference evidence="15 16" key="1">
    <citation type="journal article" date="2015" name="Genome Announc.">
        <title>Expanding the biotechnology potential of lactobacilli through comparative genomics of 213 strains and associated genera.</title>
        <authorList>
            <person name="Sun Z."/>
            <person name="Harris H.M."/>
            <person name="McCann A."/>
            <person name="Guo C."/>
            <person name="Argimon S."/>
            <person name="Zhang W."/>
            <person name="Yang X."/>
            <person name="Jeffery I.B."/>
            <person name="Cooney J.C."/>
            <person name="Kagawa T.F."/>
            <person name="Liu W."/>
            <person name="Song Y."/>
            <person name="Salvetti E."/>
            <person name="Wrobel A."/>
            <person name="Rasinkangas P."/>
            <person name="Parkhill J."/>
            <person name="Rea M.C."/>
            <person name="O'Sullivan O."/>
            <person name="Ritari J."/>
            <person name="Douillard F.P."/>
            <person name="Paul Ross R."/>
            <person name="Yang R."/>
            <person name="Briner A.E."/>
            <person name="Felis G.E."/>
            <person name="de Vos W.M."/>
            <person name="Barrangou R."/>
            <person name="Klaenhammer T.R."/>
            <person name="Caufield P.W."/>
            <person name="Cui Y."/>
            <person name="Zhang H."/>
            <person name="O'Toole P.W."/>
        </authorList>
    </citation>
    <scope>NUCLEOTIDE SEQUENCE [LARGE SCALE GENOMIC DNA]</scope>
    <source>
        <strain evidence="15 16">DSM 5007</strain>
    </source>
</reference>
<dbReference type="PANTHER" id="PTHR11537">
    <property type="entry name" value="VOLTAGE-GATED POTASSIUM CHANNEL"/>
    <property type="match status" value="1"/>
</dbReference>
<proteinExistence type="predicted"/>
<dbReference type="Gene3D" id="1.20.120.350">
    <property type="entry name" value="Voltage-gated potassium channels. Chain C"/>
    <property type="match status" value="1"/>
</dbReference>
<evidence type="ECO:0000256" key="6">
    <source>
        <dbReference type="ARBA" id="ARBA00022882"/>
    </source>
</evidence>
<evidence type="ECO:0000256" key="5">
    <source>
        <dbReference type="ARBA" id="ARBA00022826"/>
    </source>
</evidence>
<keyword evidence="6" id="KW-0851">Voltage-gated channel</keyword>
<dbReference type="eggNOG" id="COG1226">
    <property type="taxonomic scope" value="Bacteria"/>
</dbReference>
<dbReference type="Gene3D" id="1.10.287.70">
    <property type="match status" value="1"/>
</dbReference>
<evidence type="ECO:0000256" key="8">
    <source>
        <dbReference type="ARBA" id="ARBA00022989"/>
    </source>
</evidence>
<keyword evidence="11" id="KW-0407">Ion channel</keyword>
<dbReference type="GO" id="GO:0001508">
    <property type="term" value="P:action potential"/>
    <property type="evidence" value="ECO:0007669"/>
    <property type="project" value="TreeGrafter"/>
</dbReference>
<dbReference type="InterPro" id="IPR005821">
    <property type="entry name" value="Ion_trans_dom"/>
</dbReference>
<accession>A0A0R1W647</accession>
<gene>
    <name evidence="15" type="ORF">FD16_GL000769</name>
</gene>
<evidence type="ECO:0000256" key="4">
    <source>
        <dbReference type="ARBA" id="ARBA00022692"/>
    </source>
</evidence>
<feature type="transmembrane region" description="Helical" evidence="13">
    <location>
        <begin position="7"/>
        <end position="28"/>
    </location>
</feature>
<comment type="subcellular location">
    <subcellularLocation>
        <location evidence="1">Membrane</location>
        <topology evidence="1">Multi-pass membrane protein</topology>
    </subcellularLocation>
</comment>
<dbReference type="STRING" id="1423807.FD16_GL000769"/>
<dbReference type="SUPFAM" id="SSF81324">
    <property type="entry name" value="Voltage-gated potassium channels"/>
    <property type="match status" value="1"/>
</dbReference>
<dbReference type="Pfam" id="PF00520">
    <property type="entry name" value="Ion_trans"/>
    <property type="match status" value="1"/>
</dbReference>
<evidence type="ECO:0000256" key="1">
    <source>
        <dbReference type="ARBA" id="ARBA00004141"/>
    </source>
</evidence>
<organism evidence="15 16">
    <name type="scientific">Paucilactobacillus suebicus DSM 5007 = KCTC 3549</name>
    <dbReference type="NCBI Taxonomy" id="1423807"/>
    <lineage>
        <taxon>Bacteria</taxon>
        <taxon>Bacillati</taxon>
        <taxon>Bacillota</taxon>
        <taxon>Bacilli</taxon>
        <taxon>Lactobacillales</taxon>
        <taxon>Lactobacillaceae</taxon>
        <taxon>Paucilactobacillus</taxon>
    </lineage>
</organism>
<dbReference type="InterPro" id="IPR028325">
    <property type="entry name" value="VG_K_chnl"/>
</dbReference>
<sequence length="249" mass="28511">MKNAKQYLLIYDIVMILLAVISVALVVADLANDIDISAPPYFFIDNTILVIFIIDYVVRFVHAKHKKDFFWHNIFDLLSIIPVTPAMYLFRSTRLLRILRILRILRLTRMVGLLGRISSNIQRLIKTNGLIYLIYVCGAILFISAGIYSWAEKVDYWRALWWAVVTTTTVGYGDISPTTALGKIAAVLLMFVGIGFIGALTSALTSFFENKEDRSKHVIKAMRKENRELKKELDEIKRTVDEINRHLNG</sequence>
<evidence type="ECO:0000256" key="7">
    <source>
        <dbReference type="ARBA" id="ARBA00022958"/>
    </source>
</evidence>
<evidence type="ECO:0000256" key="12">
    <source>
        <dbReference type="SAM" id="Coils"/>
    </source>
</evidence>
<keyword evidence="4 13" id="KW-0812">Transmembrane</keyword>
<feature type="transmembrane region" description="Helical" evidence="13">
    <location>
        <begin position="40"/>
        <end position="58"/>
    </location>
</feature>
<evidence type="ECO:0000259" key="14">
    <source>
        <dbReference type="Pfam" id="PF00520"/>
    </source>
</evidence>
<keyword evidence="12" id="KW-0175">Coiled coil</keyword>
<keyword evidence="3" id="KW-0633">Potassium transport</keyword>
<dbReference type="GO" id="GO:0005249">
    <property type="term" value="F:voltage-gated potassium channel activity"/>
    <property type="evidence" value="ECO:0007669"/>
    <property type="project" value="InterPro"/>
</dbReference>
<name>A0A0R1W647_9LACO</name>